<dbReference type="AlphaFoldDB" id="A0A9P3LBP4"/>
<feature type="compositionally biased region" description="Low complexity" evidence="4">
    <location>
        <begin position="8"/>
        <end position="60"/>
    </location>
</feature>
<accession>A0A9P3LBP4</accession>
<dbReference type="SUPFAM" id="SSF56112">
    <property type="entry name" value="Protein kinase-like (PK-like)"/>
    <property type="match status" value="1"/>
</dbReference>
<keyword evidence="2 3" id="KW-0067">ATP-binding</keyword>
<keyword evidence="7" id="KW-1185">Reference proteome</keyword>
<dbReference type="InterPro" id="IPR017441">
    <property type="entry name" value="Protein_kinase_ATP_BS"/>
</dbReference>
<dbReference type="InterPro" id="IPR011009">
    <property type="entry name" value="Kinase-like_dom_sf"/>
</dbReference>
<protein>
    <submittedName>
        <fullName evidence="6">Serine/threonine protein kinase</fullName>
    </submittedName>
</protein>
<gene>
    <name evidence="6" type="ORF">PsYK624_041300</name>
</gene>
<evidence type="ECO:0000259" key="5">
    <source>
        <dbReference type="PROSITE" id="PS50011"/>
    </source>
</evidence>
<dbReference type="PROSITE" id="PS00107">
    <property type="entry name" value="PROTEIN_KINASE_ATP"/>
    <property type="match status" value="1"/>
</dbReference>
<feature type="compositionally biased region" description="Basic and acidic residues" evidence="4">
    <location>
        <begin position="410"/>
        <end position="422"/>
    </location>
</feature>
<dbReference type="InterPro" id="IPR008271">
    <property type="entry name" value="Ser/Thr_kinase_AS"/>
</dbReference>
<feature type="compositionally biased region" description="Polar residues" evidence="4">
    <location>
        <begin position="188"/>
        <end position="201"/>
    </location>
</feature>
<evidence type="ECO:0000313" key="7">
    <source>
        <dbReference type="Proteomes" id="UP000703269"/>
    </source>
</evidence>
<organism evidence="6 7">
    <name type="scientific">Phanerochaete sordida</name>
    <dbReference type="NCBI Taxonomy" id="48140"/>
    <lineage>
        <taxon>Eukaryota</taxon>
        <taxon>Fungi</taxon>
        <taxon>Dikarya</taxon>
        <taxon>Basidiomycota</taxon>
        <taxon>Agaricomycotina</taxon>
        <taxon>Agaricomycetes</taxon>
        <taxon>Polyporales</taxon>
        <taxon>Phanerochaetaceae</taxon>
        <taxon>Phanerochaete</taxon>
    </lineage>
</organism>
<dbReference type="EMBL" id="BPQB01000008">
    <property type="protein sequence ID" value="GJE88047.1"/>
    <property type="molecule type" value="Genomic_DNA"/>
</dbReference>
<keyword evidence="6" id="KW-0418">Kinase</keyword>
<reference evidence="6 7" key="1">
    <citation type="submission" date="2021-08" db="EMBL/GenBank/DDBJ databases">
        <title>Draft Genome Sequence of Phanerochaete sordida strain YK-624.</title>
        <authorList>
            <person name="Mori T."/>
            <person name="Dohra H."/>
            <person name="Suzuki T."/>
            <person name="Kawagishi H."/>
            <person name="Hirai H."/>
        </authorList>
    </citation>
    <scope>NUCLEOTIDE SEQUENCE [LARGE SCALE GENOMIC DNA]</scope>
    <source>
        <strain evidence="6 7">YK-624</strain>
    </source>
</reference>
<dbReference type="GO" id="GO:0035556">
    <property type="term" value="P:intracellular signal transduction"/>
    <property type="evidence" value="ECO:0007669"/>
    <property type="project" value="TreeGrafter"/>
</dbReference>
<dbReference type="PROSITE" id="PS00108">
    <property type="entry name" value="PROTEIN_KINASE_ST"/>
    <property type="match status" value="1"/>
</dbReference>
<feature type="compositionally biased region" description="Acidic residues" evidence="4">
    <location>
        <begin position="753"/>
        <end position="777"/>
    </location>
</feature>
<keyword evidence="6" id="KW-0723">Serine/threonine-protein kinase</keyword>
<feature type="compositionally biased region" description="Low complexity" evidence="4">
    <location>
        <begin position="89"/>
        <end position="100"/>
    </location>
</feature>
<sequence length="787" mass="85093">MIENWNFHGSHSPFASSASGSSLGGRSHLSILSSPSSISSSLSEVHPHSQAPSPSPSASSGKKTNAFFASPFSDTGSPEPVPPPPLTRSSSIASSSSQPSTRERPDDDTDTTPRLSSAAPPKSAGSLTDSFFSAASADAHPTPPPSLRSLGSAPTSPEASPPSSPRSATKPRLPPLSRIFPSRARYTTVDSLPSRQSSLRTHSPLPDAHAFQSFGRRGFVDIEPEPVFHESPDRMFAPPLPIVSMPEDEGQAKPKSLHVVIPPSADASSLPTPISVKHTPPASSSPAPPLKVGDIVTEAPVSEVDGHSAAEHDGALRLELVRTLGQGAFSSVWLARDVSGHIGGLEVVRKSSLKRSLSKSSARKGSLRRKTGSLRKKIEGSVPKVRFDDGESFGHGERVGSDDSLNGWLREGEERGRSEGEQGRLVALKMTDRTLCDRDDRTRVSFIREVEVLKHISHPSIVSYIHAFSTPAYHILVLEHIGGGELFDLVSNPELHAQLDEPLLRRIFGELARAVAWMHAVGLVHRDIKLENIMLTRPALSDPSNPSALVKLTDFGLSRFIDPANPFLTTRCGSESYAAPELVTGRPYDGRDTDSWACGVVLYALATRRLPFDTIDPLHEENMRHEGRADAAKRVRGPRRDERAERKALLMRIAKGEYAWPETSPPTSDFLRGTALAHSDGVRRVVGRLLVRNPQKRTRLAHIWEDEWLHGEGAPSAPALPDSTVVGSAEPHTRDDSSIVSDGTAPEASYETVDPEEDLWDEDEDVVEGVLVDEQDIGPDSVARQEH</sequence>
<keyword evidence="6" id="KW-0808">Transferase</keyword>
<feature type="compositionally biased region" description="Low complexity" evidence="4">
    <location>
        <begin position="129"/>
        <end position="139"/>
    </location>
</feature>
<dbReference type="GO" id="GO:0005524">
    <property type="term" value="F:ATP binding"/>
    <property type="evidence" value="ECO:0007669"/>
    <property type="project" value="UniProtKB-UniRule"/>
</dbReference>
<dbReference type="Pfam" id="PF00069">
    <property type="entry name" value="Pkinase"/>
    <property type="match status" value="1"/>
</dbReference>
<dbReference type="OrthoDB" id="289250at2759"/>
<feature type="domain" description="Protein kinase" evidence="5">
    <location>
        <begin position="318"/>
        <end position="709"/>
    </location>
</feature>
<evidence type="ECO:0000256" key="1">
    <source>
        <dbReference type="ARBA" id="ARBA00022741"/>
    </source>
</evidence>
<dbReference type="PANTHER" id="PTHR24346">
    <property type="entry name" value="MAP/MICROTUBULE AFFINITY-REGULATING KINASE"/>
    <property type="match status" value="1"/>
</dbReference>
<dbReference type="Gene3D" id="1.10.510.10">
    <property type="entry name" value="Transferase(Phosphotransferase) domain 1"/>
    <property type="match status" value="1"/>
</dbReference>
<evidence type="ECO:0000256" key="3">
    <source>
        <dbReference type="PROSITE-ProRule" id="PRU10141"/>
    </source>
</evidence>
<dbReference type="PROSITE" id="PS50011">
    <property type="entry name" value="PROTEIN_KINASE_DOM"/>
    <property type="match status" value="1"/>
</dbReference>
<evidence type="ECO:0000256" key="2">
    <source>
        <dbReference type="ARBA" id="ARBA00022840"/>
    </source>
</evidence>
<evidence type="ECO:0000313" key="6">
    <source>
        <dbReference type="EMBL" id="GJE88047.1"/>
    </source>
</evidence>
<evidence type="ECO:0000256" key="4">
    <source>
        <dbReference type="SAM" id="MobiDB-lite"/>
    </source>
</evidence>
<dbReference type="PANTHER" id="PTHR24346:SF110">
    <property type="entry name" value="NON-SPECIFIC SERINE_THREONINE PROTEIN KINASE"/>
    <property type="match status" value="1"/>
</dbReference>
<dbReference type="Proteomes" id="UP000703269">
    <property type="component" value="Unassembled WGS sequence"/>
</dbReference>
<feature type="region of interest" description="Disordered" evidence="4">
    <location>
        <begin position="388"/>
        <end position="422"/>
    </location>
</feature>
<name>A0A9P3LBP4_9APHY</name>
<dbReference type="SMART" id="SM00220">
    <property type="entry name" value="S_TKc"/>
    <property type="match status" value="1"/>
</dbReference>
<dbReference type="InterPro" id="IPR000719">
    <property type="entry name" value="Prot_kinase_dom"/>
</dbReference>
<feature type="binding site" evidence="3">
    <location>
        <position position="350"/>
    </location>
    <ligand>
        <name>ATP</name>
        <dbReference type="ChEBI" id="CHEBI:30616"/>
    </ligand>
</feature>
<feature type="region of interest" description="Disordered" evidence="4">
    <location>
        <begin position="269"/>
        <end position="290"/>
    </location>
</feature>
<dbReference type="GO" id="GO:0005737">
    <property type="term" value="C:cytoplasm"/>
    <property type="evidence" value="ECO:0007669"/>
    <property type="project" value="TreeGrafter"/>
</dbReference>
<feature type="region of interest" description="Disordered" evidence="4">
    <location>
        <begin position="714"/>
        <end position="787"/>
    </location>
</feature>
<dbReference type="GO" id="GO:0004674">
    <property type="term" value="F:protein serine/threonine kinase activity"/>
    <property type="evidence" value="ECO:0007669"/>
    <property type="project" value="UniProtKB-KW"/>
</dbReference>
<feature type="compositionally biased region" description="Basic and acidic residues" evidence="4">
    <location>
        <begin position="388"/>
        <end position="401"/>
    </location>
</feature>
<feature type="region of interest" description="Disordered" evidence="4">
    <location>
        <begin position="1"/>
        <end position="210"/>
    </location>
</feature>
<proteinExistence type="predicted"/>
<keyword evidence="1 3" id="KW-0547">Nucleotide-binding</keyword>
<comment type="caution">
    <text evidence="6">The sequence shown here is derived from an EMBL/GenBank/DDBJ whole genome shotgun (WGS) entry which is preliminary data.</text>
</comment>